<dbReference type="InterPro" id="IPR019933">
    <property type="entry name" value="DivIVA_domain"/>
</dbReference>
<dbReference type="AlphaFoldDB" id="A0A6J4KSN4"/>
<proteinExistence type="predicted"/>
<name>A0A6J4KSN4_9ACTN</name>
<protein>
    <recommendedName>
        <fullName evidence="3">DivIVA domain-containing protein</fullName>
    </recommendedName>
</protein>
<dbReference type="NCBIfam" id="TIGR03544">
    <property type="entry name" value="DivI1A_domain"/>
    <property type="match status" value="1"/>
</dbReference>
<accession>A0A6J4KSN4</accession>
<dbReference type="EMBL" id="CADCTT010000229">
    <property type="protein sequence ID" value="CAA9310489.1"/>
    <property type="molecule type" value="Genomic_DNA"/>
</dbReference>
<gene>
    <name evidence="2" type="ORF">AVDCRST_MAG61-1682</name>
</gene>
<reference evidence="2" key="1">
    <citation type="submission" date="2020-02" db="EMBL/GenBank/DDBJ databases">
        <authorList>
            <person name="Meier V. D."/>
        </authorList>
    </citation>
    <scope>NUCLEOTIDE SEQUENCE</scope>
    <source>
        <strain evidence="2">AVDCRST_MAG61</strain>
    </source>
</reference>
<evidence type="ECO:0008006" key="3">
    <source>
        <dbReference type="Google" id="ProtNLM"/>
    </source>
</evidence>
<organism evidence="2">
    <name type="scientific">uncultured Friedmanniella sp</name>
    <dbReference type="NCBI Taxonomy" id="335381"/>
    <lineage>
        <taxon>Bacteria</taxon>
        <taxon>Bacillati</taxon>
        <taxon>Actinomycetota</taxon>
        <taxon>Actinomycetes</taxon>
        <taxon>Propionibacteriales</taxon>
        <taxon>Nocardioidaceae</taxon>
        <taxon>Friedmanniella</taxon>
        <taxon>environmental samples</taxon>
    </lineage>
</organism>
<evidence type="ECO:0000256" key="1">
    <source>
        <dbReference type="SAM" id="MobiDB-lite"/>
    </source>
</evidence>
<feature type="region of interest" description="Disordered" evidence="1">
    <location>
        <begin position="86"/>
        <end position="135"/>
    </location>
</feature>
<sequence>MEWFIAVVVVAILGVAATAAAGGMGEMAKEPVRDTFRSDLPTDRPLQATDLQSLRFGVTLRGYAMNQVDDLLDRLTREIAERDATIRRLSAAGEGDSTPGGPLSPAATEPAADPDDLSGDPRHPFPGSAVPQERR</sequence>
<evidence type="ECO:0000313" key="2">
    <source>
        <dbReference type="EMBL" id="CAA9310489.1"/>
    </source>
</evidence>
<dbReference type="Gene3D" id="6.10.250.660">
    <property type="match status" value="1"/>
</dbReference>